<proteinExistence type="predicted"/>
<dbReference type="PROSITE" id="PS51819">
    <property type="entry name" value="VOC"/>
    <property type="match status" value="1"/>
</dbReference>
<dbReference type="RefSeq" id="WP_311668927.1">
    <property type="nucleotide sequence ID" value="NZ_JAVREO010000013.1"/>
</dbReference>
<dbReference type="InterPro" id="IPR004360">
    <property type="entry name" value="Glyas_Fos-R_dOase_dom"/>
</dbReference>
<accession>A0ABU2JVQ7</accession>
<dbReference type="InterPro" id="IPR050383">
    <property type="entry name" value="GlyoxalaseI/FosfomycinResist"/>
</dbReference>
<evidence type="ECO:0000259" key="1">
    <source>
        <dbReference type="PROSITE" id="PS51819"/>
    </source>
</evidence>
<dbReference type="Pfam" id="PF00903">
    <property type="entry name" value="Glyoxalase"/>
    <property type="match status" value="1"/>
</dbReference>
<dbReference type="Proteomes" id="UP001183410">
    <property type="component" value="Unassembled WGS sequence"/>
</dbReference>
<dbReference type="PANTHER" id="PTHR21366">
    <property type="entry name" value="GLYOXALASE FAMILY PROTEIN"/>
    <property type="match status" value="1"/>
</dbReference>
<gene>
    <name evidence="2" type="ORF">RM844_21355</name>
</gene>
<dbReference type="SUPFAM" id="SSF54593">
    <property type="entry name" value="Glyoxalase/Bleomycin resistance protein/Dihydroxybiphenyl dioxygenase"/>
    <property type="match status" value="1"/>
</dbReference>
<name>A0ABU2JVQ7_9ACTN</name>
<protein>
    <submittedName>
        <fullName evidence="2">VOC family protein</fullName>
    </submittedName>
</protein>
<feature type="domain" description="VOC" evidence="1">
    <location>
        <begin position="8"/>
        <end position="135"/>
    </location>
</feature>
<dbReference type="InterPro" id="IPR037523">
    <property type="entry name" value="VOC_core"/>
</dbReference>
<dbReference type="InterPro" id="IPR029068">
    <property type="entry name" value="Glyas_Bleomycin-R_OHBP_Dase"/>
</dbReference>
<organism evidence="2 3">
    <name type="scientific">Streptomyces chisholmiae</name>
    <dbReference type="NCBI Taxonomy" id="3075540"/>
    <lineage>
        <taxon>Bacteria</taxon>
        <taxon>Bacillati</taxon>
        <taxon>Actinomycetota</taxon>
        <taxon>Actinomycetes</taxon>
        <taxon>Kitasatosporales</taxon>
        <taxon>Streptomycetaceae</taxon>
        <taxon>Streptomyces</taxon>
    </lineage>
</organism>
<reference evidence="3" key="1">
    <citation type="submission" date="2023-07" db="EMBL/GenBank/DDBJ databases">
        <title>30 novel species of actinomycetes from the DSMZ collection.</title>
        <authorList>
            <person name="Nouioui I."/>
        </authorList>
    </citation>
    <scope>NUCLEOTIDE SEQUENCE [LARGE SCALE GENOMIC DNA]</scope>
    <source>
        <strain evidence="3">DSM 44915</strain>
    </source>
</reference>
<evidence type="ECO:0000313" key="2">
    <source>
        <dbReference type="EMBL" id="MDT0268839.1"/>
    </source>
</evidence>
<dbReference type="Gene3D" id="3.10.180.10">
    <property type="entry name" value="2,3-Dihydroxybiphenyl 1,2-Dioxygenase, domain 1"/>
    <property type="match status" value="1"/>
</dbReference>
<comment type="caution">
    <text evidence="2">The sequence shown here is derived from an EMBL/GenBank/DDBJ whole genome shotgun (WGS) entry which is preliminary data.</text>
</comment>
<evidence type="ECO:0000313" key="3">
    <source>
        <dbReference type="Proteomes" id="UP001183410"/>
    </source>
</evidence>
<dbReference type="EMBL" id="JAVREO010000013">
    <property type="protein sequence ID" value="MDT0268839.1"/>
    <property type="molecule type" value="Genomic_DNA"/>
</dbReference>
<sequence length="140" mass="15542">MNPTPYLNLDNVDLLCHDVAAMVDFYHDVLGLPFFLPYEPGQEWAALQAGNVTLYVFRTNSTVTPPRRVHVAAEDPPGLSAFGLTVPDLDAAVADLDGRVTWAGAARRWDHPSGIWYRFRPFRDPEGNVLSITEPHKSPA</sequence>
<keyword evidence="3" id="KW-1185">Reference proteome</keyword>